<keyword evidence="2" id="KW-0808">Transferase</keyword>
<dbReference type="Gene3D" id="3.40.50.2000">
    <property type="entry name" value="Glycogen Phosphorylase B"/>
    <property type="match status" value="2"/>
</dbReference>
<feature type="domain" description="Erythromycin biosynthesis protein CIII-like C-terminal" evidence="1">
    <location>
        <begin position="262"/>
        <end position="388"/>
    </location>
</feature>
<dbReference type="GO" id="GO:0016757">
    <property type="term" value="F:glycosyltransferase activity"/>
    <property type="evidence" value="ECO:0007669"/>
    <property type="project" value="TreeGrafter"/>
</dbReference>
<dbReference type="EMBL" id="VLNT01000008">
    <property type="protein sequence ID" value="TSD62614.1"/>
    <property type="molecule type" value="Genomic_DNA"/>
</dbReference>
<proteinExistence type="predicted"/>
<sequence length="414" mass="45366">MRILFAPETFNLGETSRAVEVARAVRDAGHEVRFMGYSRRFADHITSAGFDLELLDPELSEADADRLIAVDQGRAIRHPFTTSMIRERVRSEPALIERWQPHVIVIGTTLSLFISARAAHVPLVYVRPLAMSRGHLTSMTTFPLVMARGGLGSAVNRLAGTATRTAATALRWKPRSFRVVAAERGVRLPDRTVDALDADVNLIVSAWPVPSSKLADNEHLVGPVYARTDGELPAELLEFEDRRRPVVYVGLGSSARRSSARSILGRLAPMDIDIVTTAGRYLTDDDRASLPANIRVYDFLPAHQLVGLIDASVIHGGEGTVQTACASGAPFAGIGLQPEQRFNLDECARFGNALRFSTSDVRRRRLPGLVERRLHDEGMRQAARVLADRIRDLDGAAVSAAHIIDLARETAPDH</sequence>
<dbReference type="Proteomes" id="UP000316988">
    <property type="component" value="Unassembled WGS sequence"/>
</dbReference>
<organism evidence="2 3">
    <name type="scientific">Aeromicrobium piscarium</name>
    <dbReference type="NCBI Taxonomy" id="2590901"/>
    <lineage>
        <taxon>Bacteria</taxon>
        <taxon>Bacillati</taxon>
        <taxon>Actinomycetota</taxon>
        <taxon>Actinomycetes</taxon>
        <taxon>Propionibacteriales</taxon>
        <taxon>Nocardioidaceae</taxon>
        <taxon>Aeromicrobium</taxon>
    </lineage>
</organism>
<dbReference type="InterPro" id="IPR010610">
    <property type="entry name" value="EryCIII-like_C"/>
</dbReference>
<dbReference type="SUPFAM" id="SSF53756">
    <property type="entry name" value="UDP-Glycosyltransferase/glycogen phosphorylase"/>
    <property type="match status" value="1"/>
</dbReference>
<protein>
    <submittedName>
        <fullName evidence="2">Glycosyltransferase family 1 protein</fullName>
    </submittedName>
</protein>
<name>A0A554S8G0_9ACTN</name>
<keyword evidence="3" id="KW-1185">Reference proteome</keyword>
<gene>
    <name evidence="2" type="ORF">FNM00_10980</name>
</gene>
<evidence type="ECO:0000259" key="1">
    <source>
        <dbReference type="Pfam" id="PF06722"/>
    </source>
</evidence>
<reference evidence="2 3" key="1">
    <citation type="submission" date="2019-07" db="EMBL/GenBank/DDBJ databases">
        <authorList>
            <person name="Zhao L.H."/>
        </authorList>
    </citation>
    <scope>NUCLEOTIDE SEQUENCE [LARGE SCALE GENOMIC DNA]</scope>
    <source>
        <strain evidence="2 3">Co35</strain>
    </source>
</reference>
<dbReference type="PANTHER" id="PTHR21015:SF22">
    <property type="entry name" value="GLYCOSYLTRANSFERASE"/>
    <property type="match status" value="1"/>
</dbReference>
<evidence type="ECO:0000313" key="2">
    <source>
        <dbReference type="EMBL" id="TSD62614.1"/>
    </source>
</evidence>
<dbReference type="OrthoDB" id="3416605at2"/>
<evidence type="ECO:0000313" key="3">
    <source>
        <dbReference type="Proteomes" id="UP000316988"/>
    </source>
</evidence>
<accession>A0A554S8G0</accession>
<comment type="caution">
    <text evidence="2">The sequence shown here is derived from an EMBL/GenBank/DDBJ whole genome shotgun (WGS) entry which is preliminary data.</text>
</comment>
<dbReference type="Pfam" id="PF06722">
    <property type="entry name" value="EryCIII-like_C"/>
    <property type="match status" value="1"/>
</dbReference>
<dbReference type="PANTHER" id="PTHR21015">
    <property type="entry name" value="UDP-N-ACETYLGLUCOSAMINE--N-ACETYLMURAMYL-(PENTAPEPTIDE) PYROPHOSPHORYL-UNDECAPRENOL N-ACETYLGLUCOSAMINE TRANSFERASE 1"/>
    <property type="match status" value="1"/>
</dbReference>
<dbReference type="AlphaFoldDB" id="A0A554S8G0"/>